<evidence type="ECO:0000256" key="5">
    <source>
        <dbReference type="PROSITE-ProRule" id="PRU00042"/>
    </source>
</evidence>
<evidence type="ECO:0000256" key="6">
    <source>
        <dbReference type="SAM" id="MobiDB-lite"/>
    </source>
</evidence>
<keyword evidence="3 5" id="KW-0863">Zinc-finger</keyword>
<proteinExistence type="predicted"/>
<dbReference type="Pfam" id="PF00096">
    <property type="entry name" value="zf-C2H2"/>
    <property type="match status" value="2"/>
</dbReference>
<dbReference type="SUPFAM" id="SSF57667">
    <property type="entry name" value="beta-beta-alpha zinc fingers"/>
    <property type="match status" value="1"/>
</dbReference>
<dbReference type="GO" id="GO:0008270">
    <property type="term" value="F:zinc ion binding"/>
    <property type="evidence" value="ECO:0007669"/>
    <property type="project" value="UniProtKB-KW"/>
</dbReference>
<keyword evidence="1" id="KW-0479">Metal-binding</keyword>
<feature type="region of interest" description="Disordered" evidence="6">
    <location>
        <begin position="61"/>
        <end position="80"/>
    </location>
</feature>
<dbReference type="InterPro" id="IPR013087">
    <property type="entry name" value="Znf_C2H2_type"/>
</dbReference>
<keyword evidence="2" id="KW-0677">Repeat</keyword>
<name>A0A2A4K5S8_HELVI</name>
<feature type="region of interest" description="Disordered" evidence="6">
    <location>
        <begin position="90"/>
        <end position="141"/>
    </location>
</feature>
<evidence type="ECO:0000259" key="7">
    <source>
        <dbReference type="PROSITE" id="PS50157"/>
    </source>
</evidence>
<evidence type="ECO:0000256" key="1">
    <source>
        <dbReference type="ARBA" id="ARBA00022723"/>
    </source>
</evidence>
<comment type="caution">
    <text evidence="8">The sequence shown here is derived from an EMBL/GenBank/DDBJ whole genome shotgun (WGS) entry which is preliminary data.</text>
</comment>
<feature type="domain" description="C2H2-type" evidence="7">
    <location>
        <begin position="317"/>
        <end position="344"/>
    </location>
</feature>
<dbReference type="FunFam" id="3.30.160.60:FF:000065">
    <property type="entry name" value="B-cell CLL/lymphoma 6, member B"/>
    <property type="match status" value="1"/>
</dbReference>
<dbReference type="FunFam" id="3.30.160.60:FF:000765">
    <property type="entry name" value="Zinc finger 45-like"/>
    <property type="match status" value="1"/>
</dbReference>
<feature type="domain" description="C2H2-type" evidence="7">
    <location>
        <begin position="217"/>
        <end position="244"/>
    </location>
</feature>
<organism evidence="8">
    <name type="scientific">Heliothis virescens</name>
    <name type="common">Tobacco budworm moth</name>
    <dbReference type="NCBI Taxonomy" id="7102"/>
    <lineage>
        <taxon>Eukaryota</taxon>
        <taxon>Metazoa</taxon>
        <taxon>Ecdysozoa</taxon>
        <taxon>Arthropoda</taxon>
        <taxon>Hexapoda</taxon>
        <taxon>Insecta</taxon>
        <taxon>Pterygota</taxon>
        <taxon>Neoptera</taxon>
        <taxon>Endopterygota</taxon>
        <taxon>Lepidoptera</taxon>
        <taxon>Glossata</taxon>
        <taxon>Ditrysia</taxon>
        <taxon>Noctuoidea</taxon>
        <taxon>Noctuidae</taxon>
        <taxon>Heliothinae</taxon>
        <taxon>Heliothis</taxon>
    </lineage>
</organism>
<feature type="compositionally biased region" description="Polar residues" evidence="6">
    <location>
        <begin position="104"/>
        <end position="136"/>
    </location>
</feature>
<dbReference type="Gene3D" id="3.30.160.60">
    <property type="entry name" value="Classic Zinc Finger"/>
    <property type="match status" value="3"/>
</dbReference>
<sequence length="478" mass="51357">MAQTVPLFLTQCIVTAEGTRLGTALRAPPPLAFHDLFLKYARLGAVLTFCGVNALAGEATLTRPSLGPPAASKTLNEGGKSSQIIFPQQSQNGNAHQGHPSPPTVSSTQHHYATINSPIKVPQVSSSTGGPDSTFTVPDDVGMGFEGGVRVLQSLGNWSPEVTHNIPRPNLIPFTEPYAEGGSMHPGTRLKALQTTTVRKHPAIKPTSSTSEGSKAFECTVCGKGLARKDKLTIHMRIHTGEKPYVCEVCNKAFARRDKLVLHMNKLKHITPSNIAPLGKRTITIPPLKLDDNTNLVHTSAASAAVAAATAGMVVSWSCELCGRLFATRDEWSAHAKSHLPDTKLLQDKMQQATQHQQQEKVHLSNQEKLQLLHHHNQNQQILNGHGIATASVSTSTVINEGGGGGGGGAYFTHGHTHYAPERQHTHAHHLCLMCRQEFAGKAEFMFHVRGHFEGKVSDIAAADVLARSLVDNSGLCT</sequence>
<dbReference type="AlphaFoldDB" id="A0A2A4K5S8"/>
<dbReference type="GO" id="GO:0000978">
    <property type="term" value="F:RNA polymerase II cis-regulatory region sequence-specific DNA binding"/>
    <property type="evidence" value="ECO:0007669"/>
    <property type="project" value="TreeGrafter"/>
</dbReference>
<keyword evidence="4" id="KW-0862">Zinc</keyword>
<dbReference type="InterPro" id="IPR036236">
    <property type="entry name" value="Znf_C2H2_sf"/>
</dbReference>
<reference evidence="8" key="1">
    <citation type="submission" date="2017-09" db="EMBL/GenBank/DDBJ databases">
        <title>Contemporary evolution of a Lepidopteran species, Heliothis virescens, in response to modern agricultural practices.</title>
        <authorList>
            <person name="Fritz M.L."/>
            <person name="Deyonke A.M."/>
            <person name="Papanicolaou A."/>
            <person name="Micinski S."/>
            <person name="Westbrook J."/>
            <person name="Gould F."/>
        </authorList>
    </citation>
    <scope>NUCLEOTIDE SEQUENCE [LARGE SCALE GENOMIC DNA]</scope>
    <source>
        <strain evidence="8">HvINT-</strain>
        <tissue evidence="8">Whole body</tissue>
    </source>
</reference>
<gene>
    <name evidence="8" type="ORF">B5V51_14910</name>
</gene>
<dbReference type="PANTHER" id="PTHR23235">
    <property type="entry name" value="KRUEPPEL-LIKE TRANSCRIPTION FACTOR"/>
    <property type="match status" value="1"/>
</dbReference>
<dbReference type="GO" id="GO:0000981">
    <property type="term" value="F:DNA-binding transcription factor activity, RNA polymerase II-specific"/>
    <property type="evidence" value="ECO:0007669"/>
    <property type="project" value="TreeGrafter"/>
</dbReference>
<dbReference type="STRING" id="7102.A0A2A4K5S8"/>
<evidence type="ECO:0000256" key="3">
    <source>
        <dbReference type="ARBA" id="ARBA00022771"/>
    </source>
</evidence>
<dbReference type="PROSITE" id="PS50157">
    <property type="entry name" value="ZINC_FINGER_C2H2_2"/>
    <property type="match status" value="3"/>
</dbReference>
<evidence type="ECO:0000256" key="4">
    <source>
        <dbReference type="ARBA" id="ARBA00022833"/>
    </source>
</evidence>
<feature type="domain" description="C2H2-type" evidence="7">
    <location>
        <begin position="245"/>
        <end position="269"/>
    </location>
</feature>
<accession>A0A2A4K5S8</accession>
<evidence type="ECO:0000313" key="8">
    <source>
        <dbReference type="EMBL" id="PCG79587.1"/>
    </source>
</evidence>
<dbReference type="SMART" id="SM00355">
    <property type="entry name" value="ZnF_C2H2"/>
    <property type="match status" value="4"/>
</dbReference>
<dbReference type="PANTHER" id="PTHR23235:SF60">
    <property type="entry name" value="STRIPE, ISOFORM D"/>
    <property type="match status" value="1"/>
</dbReference>
<dbReference type="EMBL" id="NWSH01000098">
    <property type="protein sequence ID" value="PCG79587.1"/>
    <property type="molecule type" value="Genomic_DNA"/>
</dbReference>
<protein>
    <recommendedName>
        <fullName evidence="7">C2H2-type domain-containing protein</fullName>
    </recommendedName>
</protein>
<dbReference type="PROSITE" id="PS00028">
    <property type="entry name" value="ZINC_FINGER_C2H2_1"/>
    <property type="match status" value="4"/>
</dbReference>
<evidence type="ECO:0000256" key="2">
    <source>
        <dbReference type="ARBA" id="ARBA00022737"/>
    </source>
</evidence>